<reference evidence="1" key="1">
    <citation type="submission" date="2021-05" db="EMBL/GenBank/DDBJ databases">
        <authorList>
            <person name="Pan Q."/>
            <person name="Jouanno E."/>
            <person name="Zahm M."/>
            <person name="Klopp C."/>
            <person name="Cabau C."/>
            <person name="Louis A."/>
            <person name="Berthelot C."/>
            <person name="Parey E."/>
            <person name="Roest Crollius H."/>
            <person name="Montfort J."/>
            <person name="Robinson-Rechavi M."/>
            <person name="Bouchez O."/>
            <person name="Lampietro C."/>
            <person name="Lopez Roques C."/>
            <person name="Donnadieu C."/>
            <person name="Postlethwait J."/>
            <person name="Bobe J."/>
            <person name="Dillon D."/>
            <person name="Chandos A."/>
            <person name="von Hippel F."/>
            <person name="Guiguen Y."/>
        </authorList>
    </citation>
    <scope>NUCLEOTIDE SEQUENCE</scope>
    <source>
        <strain evidence="1">YG-Jan2019</strain>
    </source>
</reference>
<name>A0ACC2HDN5_DALPE</name>
<accession>A0ACC2HDN5</accession>
<dbReference type="Proteomes" id="UP001157502">
    <property type="component" value="Chromosome 3"/>
</dbReference>
<gene>
    <name evidence="1" type="ORF">DPEC_G00033760</name>
</gene>
<sequence>MNEKEQLQGLNDRFAGFIEKVRHLENENESLAKEIEEIKQKAQSPTSLAQIYEPEIGDLRQLVNDITLEKRQIEIEHQNLEEDLFTLRDKYEQEAQDHSNIETSILVLKRDAEDAHLAKVQLDKKVQALGDEIHFLKKNHEDEVLEMMTEIEEAQGTVDEHALNKPSLTASLRDIRKQLENYAASDIQTAEKGFRVQFTKLTREAESNREALKKTQQEIQENRGKLRGKNIELDCTKGTTDALEKQLHELEQRHYEEMSHYQDTVRQLENELTNARLDMSGHVREYQDLLNVKMALDVEILSYRKLLEGEESRLSIVPYIYRQSPVYTLPSLARHRGSTCIPGPQRFVEEIITETTTEVEMSEFKETSSKEMASDEGERGEQGEEKRKEDGDDEKEENAGKLDLKQGKEPEVNGVSLSEGDNGEDEDDKEEENEDEPDAINVKVPSAEVTSQEQTEKLDVSDVGEGETMEKDGIPKLEMSQQDIPLKLDSTTEPKTSQSEDSKAEMSIHLPQVSTEQVSKEPTKVSAMDQKPDRTERRESGQPESQPSVKKKLLPRQINQLLLKSLLTNQIHMSPWKK</sequence>
<keyword evidence="2" id="KW-1185">Reference proteome</keyword>
<evidence type="ECO:0000313" key="2">
    <source>
        <dbReference type="Proteomes" id="UP001157502"/>
    </source>
</evidence>
<proteinExistence type="predicted"/>
<dbReference type="EMBL" id="CM055730">
    <property type="protein sequence ID" value="KAJ8013820.1"/>
    <property type="molecule type" value="Genomic_DNA"/>
</dbReference>
<organism evidence="1 2">
    <name type="scientific">Dallia pectoralis</name>
    <name type="common">Alaska blackfish</name>
    <dbReference type="NCBI Taxonomy" id="75939"/>
    <lineage>
        <taxon>Eukaryota</taxon>
        <taxon>Metazoa</taxon>
        <taxon>Chordata</taxon>
        <taxon>Craniata</taxon>
        <taxon>Vertebrata</taxon>
        <taxon>Euteleostomi</taxon>
        <taxon>Actinopterygii</taxon>
        <taxon>Neopterygii</taxon>
        <taxon>Teleostei</taxon>
        <taxon>Protacanthopterygii</taxon>
        <taxon>Esociformes</taxon>
        <taxon>Umbridae</taxon>
        <taxon>Dallia</taxon>
    </lineage>
</organism>
<protein>
    <submittedName>
        <fullName evidence="1">Uncharacterized protein</fullName>
    </submittedName>
</protein>
<comment type="caution">
    <text evidence="1">The sequence shown here is derived from an EMBL/GenBank/DDBJ whole genome shotgun (WGS) entry which is preliminary data.</text>
</comment>
<evidence type="ECO:0000313" key="1">
    <source>
        <dbReference type="EMBL" id="KAJ8013820.1"/>
    </source>
</evidence>